<dbReference type="InterPro" id="IPR006062">
    <property type="entry name" value="His_biosynth"/>
</dbReference>
<sequence>VLTKRIIPCLDVDAGRVVKGVSFVELRDAGDPAELAAFYDQEGGDELVFLDITASSDSRDTMVDVVQRVSEQVFIPLTVGGGIRSVEDVRRMLKAGADKVGMNTAAVNNPELVKEGAAAFGNQCIVVAIDAKRVSSAKGEPAPDAADLALDDESKWQVYTRGGRTPTGLDAVKWAARVVELGAGEILLTSMDEDGQLSGYDLVLTRAISDEVPVPVIASGGAGVLDHLYQALDQGKADAVLAASIFHFGTFTIDQAKEYLHSKGIPVRPKYQGPV</sequence>
<dbReference type="UniPathway" id="UPA00031">
    <property type="reaction ID" value="UER00010"/>
</dbReference>
<dbReference type="PANTHER" id="PTHR21235:SF2">
    <property type="entry name" value="IMIDAZOLE GLYCEROL PHOSPHATE SYNTHASE HISHF"/>
    <property type="match status" value="1"/>
</dbReference>
<proteinExistence type="inferred from homology"/>
<accession>A0A381Q2J9</accession>
<dbReference type="InterPro" id="IPR011060">
    <property type="entry name" value="RibuloseP-bd_barrel"/>
</dbReference>
<keyword evidence="6" id="KW-0963">Cytoplasm</keyword>
<comment type="subcellular location">
    <subcellularLocation>
        <location evidence="1">Cytoplasm</location>
    </subcellularLocation>
</comment>
<evidence type="ECO:0000256" key="11">
    <source>
        <dbReference type="ARBA" id="ARBA00030264"/>
    </source>
</evidence>
<keyword evidence="8" id="KW-0368">Histidine biosynthesis</keyword>
<dbReference type="Pfam" id="PF00977">
    <property type="entry name" value="His_biosynth"/>
    <property type="match status" value="1"/>
</dbReference>
<comment type="function">
    <text evidence="10">IGPS catalyzes the conversion of PRFAR and glutamine to IGP, AICAR and glutamate. The HisF subunit catalyzes the cyclization activity that produces IGP and AICAR from PRFAR using the ammonia provided by the HisH subunit.</text>
</comment>
<dbReference type="AlphaFoldDB" id="A0A381Q2J9"/>
<dbReference type="InterPro" id="IPR013785">
    <property type="entry name" value="Aldolase_TIM"/>
</dbReference>
<dbReference type="InterPro" id="IPR004651">
    <property type="entry name" value="HisF"/>
</dbReference>
<evidence type="ECO:0000256" key="8">
    <source>
        <dbReference type="ARBA" id="ARBA00023102"/>
    </source>
</evidence>
<reference evidence="13" key="1">
    <citation type="submission" date="2018-05" db="EMBL/GenBank/DDBJ databases">
        <authorList>
            <person name="Lanie J.A."/>
            <person name="Ng W.-L."/>
            <person name="Kazmierczak K.M."/>
            <person name="Andrzejewski T.M."/>
            <person name="Davidsen T.M."/>
            <person name="Wayne K.J."/>
            <person name="Tettelin H."/>
            <person name="Glass J.I."/>
            <person name="Rusch D."/>
            <person name="Podicherti R."/>
            <person name="Tsui H.-C.T."/>
            <person name="Winkler M.E."/>
        </authorList>
    </citation>
    <scope>NUCLEOTIDE SEQUENCE</scope>
</reference>
<evidence type="ECO:0000256" key="2">
    <source>
        <dbReference type="ARBA" id="ARBA00005091"/>
    </source>
</evidence>
<dbReference type="FunFam" id="3.20.20.70:FF:000006">
    <property type="entry name" value="Imidazole glycerol phosphate synthase subunit HisF"/>
    <property type="match status" value="1"/>
</dbReference>
<keyword evidence="7" id="KW-0028">Amino-acid biosynthesis</keyword>
<comment type="catalytic activity">
    <reaction evidence="12">
        <text>5-[(5-phospho-1-deoxy-D-ribulos-1-ylimino)methylamino]-1-(5-phospho-beta-D-ribosyl)imidazole-4-carboxamide + L-glutamine = D-erythro-1-(imidazol-4-yl)glycerol 3-phosphate + 5-amino-1-(5-phospho-beta-D-ribosyl)imidazole-4-carboxamide + L-glutamate + H(+)</text>
        <dbReference type="Rhea" id="RHEA:24793"/>
        <dbReference type="ChEBI" id="CHEBI:15378"/>
        <dbReference type="ChEBI" id="CHEBI:29985"/>
        <dbReference type="ChEBI" id="CHEBI:58278"/>
        <dbReference type="ChEBI" id="CHEBI:58359"/>
        <dbReference type="ChEBI" id="CHEBI:58475"/>
        <dbReference type="ChEBI" id="CHEBI:58525"/>
        <dbReference type="EC" id="4.3.2.10"/>
    </reaction>
</comment>
<dbReference type="EC" id="4.3.2.10" evidence="5"/>
<dbReference type="GO" id="GO:0000107">
    <property type="term" value="F:imidazoleglycerol-phosphate synthase activity"/>
    <property type="evidence" value="ECO:0007669"/>
    <property type="project" value="InterPro"/>
</dbReference>
<evidence type="ECO:0000256" key="3">
    <source>
        <dbReference type="ARBA" id="ARBA00009667"/>
    </source>
</evidence>
<evidence type="ECO:0000256" key="4">
    <source>
        <dbReference type="ARBA" id="ARBA00011152"/>
    </source>
</evidence>
<feature type="non-terminal residue" evidence="13">
    <location>
        <position position="1"/>
    </location>
</feature>
<comment type="subunit">
    <text evidence="4">Heterodimer of HisH and HisF.</text>
</comment>
<evidence type="ECO:0000256" key="10">
    <source>
        <dbReference type="ARBA" id="ARBA00025475"/>
    </source>
</evidence>
<evidence type="ECO:0000256" key="6">
    <source>
        <dbReference type="ARBA" id="ARBA00022490"/>
    </source>
</evidence>
<evidence type="ECO:0000256" key="7">
    <source>
        <dbReference type="ARBA" id="ARBA00022605"/>
    </source>
</evidence>
<dbReference type="CDD" id="cd04731">
    <property type="entry name" value="HisF"/>
    <property type="match status" value="1"/>
</dbReference>
<dbReference type="GO" id="GO:0000105">
    <property type="term" value="P:L-histidine biosynthetic process"/>
    <property type="evidence" value="ECO:0007669"/>
    <property type="project" value="UniProtKB-UniPathway"/>
</dbReference>
<comment type="pathway">
    <text evidence="2">Amino-acid biosynthesis; L-histidine biosynthesis; L-histidine from 5-phospho-alpha-D-ribose 1-diphosphate: step 5/9.</text>
</comment>
<dbReference type="GO" id="GO:0016829">
    <property type="term" value="F:lyase activity"/>
    <property type="evidence" value="ECO:0007669"/>
    <property type="project" value="UniProtKB-KW"/>
</dbReference>
<keyword evidence="9" id="KW-0456">Lyase</keyword>
<evidence type="ECO:0000256" key="5">
    <source>
        <dbReference type="ARBA" id="ARBA00012809"/>
    </source>
</evidence>
<name>A0A381Q2J9_9ZZZZ</name>
<evidence type="ECO:0000256" key="9">
    <source>
        <dbReference type="ARBA" id="ARBA00023239"/>
    </source>
</evidence>
<dbReference type="NCBIfam" id="TIGR00735">
    <property type="entry name" value="hisF"/>
    <property type="match status" value="1"/>
</dbReference>
<organism evidence="13">
    <name type="scientific">marine metagenome</name>
    <dbReference type="NCBI Taxonomy" id="408172"/>
    <lineage>
        <taxon>unclassified sequences</taxon>
        <taxon>metagenomes</taxon>
        <taxon>ecological metagenomes</taxon>
    </lineage>
</organism>
<evidence type="ECO:0000313" key="13">
    <source>
        <dbReference type="EMBL" id="SUZ73542.1"/>
    </source>
</evidence>
<dbReference type="SUPFAM" id="SSF51366">
    <property type="entry name" value="Ribulose-phoshate binding barrel"/>
    <property type="match status" value="1"/>
</dbReference>
<evidence type="ECO:0000256" key="12">
    <source>
        <dbReference type="ARBA" id="ARBA00047838"/>
    </source>
</evidence>
<dbReference type="EMBL" id="UINC01001183">
    <property type="protein sequence ID" value="SUZ73542.1"/>
    <property type="molecule type" value="Genomic_DNA"/>
</dbReference>
<protein>
    <recommendedName>
        <fullName evidence="5">imidazole glycerol-phosphate synthase</fullName>
        <ecNumber evidence="5">4.3.2.10</ecNumber>
    </recommendedName>
    <alternativeName>
        <fullName evidence="11">IGP synthase cyclase subunit</fullName>
    </alternativeName>
</protein>
<dbReference type="InterPro" id="IPR050064">
    <property type="entry name" value="IGPS_HisA/HisF"/>
</dbReference>
<dbReference type="GO" id="GO:0005737">
    <property type="term" value="C:cytoplasm"/>
    <property type="evidence" value="ECO:0007669"/>
    <property type="project" value="UniProtKB-SubCell"/>
</dbReference>
<evidence type="ECO:0000256" key="1">
    <source>
        <dbReference type="ARBA" id="ARBA00004496"/>
    </source>
</evidence>
<dbReference type="PANTHER" id="PTHR21235">
    <property type="entry name" value="IMIDAZOLE GLYCEROL PHOSPHATE SYNTHASE SUBUNIT HISF/H IGP SYNTHASE SUBUNIT HISF/H"/>
    <property type="match status" value="1"/>
</dbReference>
<comment type="similarity">
    <text evidence="3">Belongs to the HisA/HisF family.</text>
</comment>
<gene>
    <name evidence="13" type="ORF">METZ01_LOCUS26396</name>
</gene>
<dbReference type="Gene3D" id="3.20.20.70">
    <property type="entry name" value="Aldolase class I"/>
    <property type="match status" value="1"/>
</dbReference>
<dbReference type="HAMAP" id="MF_01013">
    <property type="entry name" value="HisF"/>
    <property type="match status" value="1"/>
</dbReference>